<name>A0A7Y9S0W9_9ACTN</name>
<evidence type="ECO:0000313" key="5">
    <source>
        <dbReference type="Proteomes" id="UP000540656"/>
    </source>
</evidence>
<dbReference type="CDD" id="cd02516">
    <property type="entry name" value="CDP-ME_synthetase"/>
    <property type="match status" value="1"/>
</dbReference>
<dbReference type="FunFam" id="3.90.550.10:FF:000003">
    <property type="entry name" value="2-C-methyl-D-erythritol 4-phosphate cytidylyltransferase"/>
    <property type="match status" value="1"/>
</dbReference>
<dbReference type="EC" id="2.7.7.60" evidence="3"/>
<dbReference type="Pfam" id="PF01128">
    <property type="entry name" value="IspD"/>
    <property type="match status" value="1"/>
</dbReference>
<reference evidence="4 5" key="1">
    <citation type="submission" date="2020-07" db="EMBL/GenBank/DDBJ databases">
        <title>Sequencing the genomes of 1000 actinobacteria strains.</title>
        <authorList>
            <person name="Klenk H.-P."/>
        </authorList>
    </citation>
    <scope>NUCLEOTIDE SEQUENCE [LARGE SCALE GENOMIC DNA]</scope>
    <source>
        <strain evidence="4 5">DSM 23819</strain>
    </source>
</reference>
<comment type="pathway">
    <text evidence="3">Isoprenoid biosynthesis; isopentenyl diphosphate biosynthesis via DXP pathway; isopentenyl diphosphate from 1-deoxy-D-xylulose 5-phosphate: step 2/6.</text>
</comment>
<evidence type="ECO:0000313" key="4">
    <source>
        <dbReference type="EMBL" id="NYG58924.1"/>
    </source>
</evidence>
<dbReference type="AlphaFoldDB" id="A0A7Y9S0W9"/>
<comment type="catalytic activity">
    <reaction evidence="3">
        <text>2-C-methyl-D-erythritol 4-phosphate + CTP + H(+) = 4-CDP-2-C-methyl-D-erythritol + diphosphate</text>
        <dbReference type="Rhea" id="RHEA:13429"/>
        <dbReference type="ChEBI" id="CHEBI:15378"/>
        <dbReference type="ChEBI" id="CHEBI:33019"/>
        <dbReference type="ChEBI" id="CHEBI:37563"/>
        <dbReference type="ChEBI" id="CHEBI:57823"/>
        <dbReference type="ChEBI" id="CHEBI:58262"/>
        <dbReference type="EC" id="2.7.7.60"/>
    </reaction>
</comment>
<comment type="similarity">
    <text evidence="3">Belongs to the IspD/TarI cytidylyltransferase family. IspD subfamily.</text>
</comment>
<dbReference type="InterPro" id="IPR001228">
    <property type="entry name" value="IspD"/>
</dbReference>
<organism evidence="4 5">
    <name type="scientific">Nocardioides daedukensis</name>
    <dbReference type="NCBI Taxonomy" id="634462"/>
    <lineage>
        <taxon>Bacteria</taxon>
        <taxon>Bacillati</taxon>
        <taxon>Actinomycetota</taxon>
        <taxon>Actinomycetes</taxon>
        <taxon>Propionibacteriales</taxon>
        <taxon>Nocardioidaceae</taxon>
        <taxon>Nocardioides</taxon>
    </lineage>
</organism>
<dbReference type="SUPFAM" id="SSF53448">
    <property type="entry name" value="Nucleotide-diphospho-sugar transferases"/>
    <property type="match status" value="1"/>
</dbReference>
<evidence type="ECO:0000256" key="1">
    <source>
        <dbReference type="ARBA" id="ARBA00022679"/>
    </source>
</evidence>
<sequence length="225" mass="23511">MRTVAVLLAGGVGSRVGAGLPKQLLEVAGKPLLAHCLATFDAHPGIDEIVVMMVPTHLEAARELAAPHAKVTAVLPGAESRDATTRAALAALGDDVLVLLHDAARPLLDAATITACLSALADHDAVTVAIASADTVITTAADGSMDQTPDRAGLRRLQTPQGFRAPVIRRAHELALADPRFVPTDDATVVRRYLPEVTVAVVEGSERNLKVTTALDLVIAEQLLR</sequence>
<dbReference type="RefSeq" id="WP_179502035.1">
    <property type="nucleotide sequence ID" value="NZ_JACCAA010000001.1"/>
</dbReference>
<dbReference type="InterPro" id="IPR029044">
    <property type="entry name" value="Nucleotide-diphossugar_trans"/>
</dbReference>
<evidence type="ECO:0000256" key="3">
    <source>
        <dbReference type="HAMAP-Rule" id="MF_00108"/>
    </source>
</evidence>
<feature type="site" description="Transition state stabilizer" evidence="3">
    <location>
        <position position="22"/>
    </location>
</feature>
<keyword evidence="3" id="KW-0414">Isoprene biosynthesis</keyword>
<proteinExistence type="inferred from homology"/>
<dbReference type="Gene3D" id="3.90.550.10">
    <property type="entry name" value="Spore Coat Polysaccharide Biosynthesis Protein SpsA, Chain A"/>
    <property type="match status" value="1"/>
</dbReference>
<keyword evidence="5" id="KW-1185">Reference proteome</keyword>
<gene>
    <name evidence="3" type="primary">ispD</name>
    <name evidence="4" type="ORF">BJ980_001847</name>
</gene>
<accession>A0A7Y9S0W9</accession>
<dbReference type="UniPathway" id="UPA00056">
    <property type="reaction ID" value="UER00093"/>
</dbReference>
<keyword evidence="1 3" id="KW-0808">Transferase</keyword>
<dbReference type="PANTHER" id="PTHR32125">
    <property type="entry name" value="2-C-METHYL-D-ERYTHRITOL 4-PHOSPHATE CYTIDYLYLTRANSFERASE, CHLOROPLASTIC"/>
    <property type="match status" value="1"/>
</dbReference>
<feature type="site" description="Positions MEP for the nucleophilic attack" evidence="3">
    <location>
        <position position="151"/>
    </location>
</feature>
<feature type="site" description="Transition state stabilizer" evidence="3">
    <location>
        <position position="15"/>
    </location>
</feature>
<dbReference type="InterPro" id="IPR034683">
    <property type="entry name" value="IspD/TarI"/>
</dbReference>
<feature type="site" description="Positions MEP for the nucleophilic attack" evidence="3">
    <location>
        <position position="210"/>
    </location>
</feature>
<dbReference type="GO" id="GO:0019288">
    <property type="term" value="P:isopentenyl diphosphate biosynthetic process, methylerythritol 4-phosphate pathway"/>
    <property type="evidence" value="ECO:0007669"/>
    <property type="project" value="UniProtKB-UniRule"/>
</dbReference>
<dbReference type="PANTHER" id="PTHR32125:SF4">
    <property type="entry name" value="2-C-METHYL-D-ERYTHRITOL 4-PHOSPHATE CYTIDYLYLTRANSFERASE, CHLOROPLASTIC"/>
    <property type="match status" value="1"/>
</dbReference>
<comment type="caution">
    <text evidence="4">The sequence shown here is derived from an EMBL/GenBank/DDBJ whole genome shotgun (WGS) entry which is preliminary data.</text>
</comment>
<protein>
    <recommendedName>
        <fullName evidence="3">2-C-methyl-D-erythritol 4-phosphate cytidylyltransferase</fullName>
        <ecNumber evidence="3">2.7.7.60</ecNumber>
    </recommendedName>
    <alternativeName>
        <fullName evidence="3">4-diphosphocytidyl-2C-methyl-D-erythritol synthase</fullName>
    </alternativeName>
    <alternativeName>
        <fullName evidence="3">MEP cytidylyltransferase</fullName>
        <shortName evidence="3">MCT</shortName>
    </alternativeName>
</protein>
<dbReference type="Proteomes" id="UP000540656">
    <property type="component" value="Unassembled WGS sequence"/>
</dbReference>
<keyword evidence="2 3" id="KW-0548">Nucleotidyltransferase</keyword>
<comment type="function">
    <text evidence="3">Catalyzes the formation of 4-diphosphocytidyl-2-C-methyl-D-erythritol from CTP and 2-C-methyl-D-erythritol 4-phosphate (MEP).</text>
</comment>
<dbReference type="InterPro" id="IPR050088">
    <property type="entry name" value="IspD/TarI_cytidylyltransf_bact"/>
</dbReference>
<dbReference type="HAMAP" id="MF_00108">
    <property type="entry name" value="IspD"/>
    <property type="match status" value="1"/>
</dbReference>
<evidence type="ECO:0000256" key="2">
    <source>
        <dbReference type="ARBA" id="ARBA00022695"/>
    </source>
</evidence>
<dbReference type="EMBL" id="JACCAA010000001">
    <property type="protein sequence ID" value="NYG58924.1"/>
    <property type="molecule type" value="Genomic_DNA"/>
</dbReference>
<dbReference type="GO" id="GO:0050518">
    <property type="term" value="F:2-C-methyl-D-erythritol 4-phosphate cytidylyltransferase activity"/>
    <property type="evidence" value="ECO:0007669"/>
    <property type="project" value="UniProtKB-UniRule"/>
</dbReference>
<dbReference type="NCBIfam" id="TIGR00453">
    <property type="entry name" value="ispD"/>
    <property type="match status" value="1"/>
</dbReference>